<dbReference type="AlphaFoldDB" id="A0A6C0F4Q2"/>
<feature type="domain" description="HNH endonuclease 5" evidence="1">
    <location>
        <begin position="56"/>
        <end position="98"/>
    </location>
</feature>
<proteinExistence type="predicted"/>
<evidence type="ECO:0000259" key="1">
    <source>
        <dbReference type="Pfam" id="PF14279"/>
    </source>
</evidence>
<dbReference type="InterPro" id="IPR003615">
    <property type="entry name" value="HNH_nuc"/>
</dbReference>
<organism evidence="2">
    <name type="scientific">viral metagenome</name>
    <dbReference type="NCBI Taxonomy" id="1070528"/>
    <lineage>
        <taxon>unclassified sequences</taxon>
        <taxon>metagenomes</taxon>
        <taxon>organismal metagenomes</taxon>
    </lineage>
</organism>
<dbReference type="Gene3D" id="1.10.30.50">
    <property type="match status" value="1"/>
</dbReference>
<dbReference type="CDD" id="cd00085">
    <property type="entry name" value="HNHc"/>
    <property type="match status" value="1"/>
</dbReference>
<accession>A0A6C0F4Q2</accession>
<reference evidence="2" key="1">
    <citation type="journal article" date="2020" name="Nature">
        <title>Giant virus diversity and host interactions through global metagenomics.</title>
        <authorList>
            <person name="Schulz F."/>
            <person name="Roux S."/>
            <person name="Paez-Espino D."/>
            <person name="Jungbluth S."/>
            <person name="Walsh D.A."/>
            <person name="Denef V.J."/>
            <person name="McMahon K.D."/>
            <person name="Konstantinidis K.T."/>
            <person name="Eloe-Fadrosh E.A."/>
            <person name="Kyrpides N.C."/>
            <person name="Woyke T."/>
        </authorList>
    </citation>
    <scope>NUCLEOTIDE SEQUENCE</scope>
    <source>
        <strain evidence="2">GVMAG-S-ERX555967-130</strain>
    </source>
</reference>
<dbReference type="Pfam" id="PF14279">
    <property type="entry name" value="HNH_5"/>
    <property type="match status" value="1"/>
</dbReference>
<sequence>MNHSTTIPINHDKEKPLDKPCYKKYSKQKIPKAVREQVWVQNMGNVFETRCYVPWCKNKITCFNFHVGHDQPESKGGTLSIKNLKPICDRCNFSMGDRYTIQQWSDEFTNKRSCGYYFRMLFCCGCFGCFRCCRY</sequence>
<dbReference type="EMBL" id="MN738786">
    <property type="protein sequence ID" value="QHT36666.1"/>
    <property type="molecule type" value="Genomic_DNA"/>
</dbReference>
<evidence type="ECO:0000313" key="2">
    <source>
        <dbReference type="EMBL" id="QHT36666.1"/>
    </source>
</evidence>
<dbReference type="InterPro" id="IPR029471">
    <property type="entry name" value="HNH_5"/>
</dbReference>
<protein>
    <recommendedName>
        <fullName evidence="1">HNH endonuclease 5 domain-containing protein</fullName>
    </recommendedName>
</protein>
<name>A0A6C0F4Q2_9ZZZZ</name>